<evidence type="ECO:0000259" key="3">
    <source>
        <dbReference type="Pfam" id="PF21307"/>
    </source>
</evidence>
<evidence type="ECO:0000313" key="6">
    <source>
        <dbReference type="Proteomes" id="UP000327011"/>
    </source>
</evidence>
<evidence type="ECO:0000259" key="1">
    <source>
        <dbReference type="Pfam" id="PF10633"/>
    </source>
</evidence>
<evidence type="ECO:0000259" key="2">
    <source>
        <dbReference type="Pfam" id="PF14498"/>
    </source>
</evidence>
<dbReference type="InterPro" id="IPR027414">
    <property type="entry name" value="GH95_N_dom"/>
</dbReference>
<dbReference type="Pfam" id="PF22124">
    <property type="entry name" value="Glyco_hydro_95_cat"/>
    <property type="match status" value="1"/>
</dbReference>
<dbReference type="Proteomes" id="UP000327011">
    <property type="component" value="Unassembled WGS sequence"/>
</dbReference>
<dbReference type="AlphaFoldDB" id="A0A5J5JY72"/>
<dbReference type="InterPro" id="IPR013783">
    <property type="entry name" value="Ig-like_fold"/>
</dbReference>
<dbReference type="GO" id="GO:0005975">
    <property type="term" value="P:carbohydrate metabolic process"/>
    <property type="evidence" value="ECO:0007669"/>
    <property type="project" value="InterPro"/>
</dbReference>
<gene>
    <name evidence="5" type="ORF">F5972_28620</name>
</gene>
<dbReference type="Gene3D" id="1.50.10.10">
    <property type="match status" value="1"/>
</dbReference>
<dbReference type="InterPro" id="IPR012341">
    <property type="entry name" value="6hp_glycosidase-like_sf"/>
</dbReference>
<dbReference type="SUPFAM" id="SSF48208">
    <property type="entry name" value="Six-hairpin glycosidases"/>
    <property type="match status" value="1"/>
</dbReference>
<dbReference type="InterPro" id="IPR018905">
    <property type="entry name" value="A-galactase_NEW3"/>
</dbReference>
<proteinExistence type="predicted"/>
<dbReference type="Pfam" id="PF10633">
    <property type="entry name" value="NPCBM_assoc"/>
    <property type="match status" value="1"/>
</dbReference>
<dbReference type="InterPro" id="IPR008928">
    <property type="entry name" value="6-hairpin_glycosidase_sf"/>
</dbReference>
<dbReference type="InterPro" id="IPR054363">
    <property type="entry name" value="GH95_cat"/>
</dbReference>
<feature type="domain" description="Glycosyl hydrolase family 95 catalytic" evidence="4">
    <location>
        <begin position="309"/>
        <end position="704"/>
    </location>
</feature>
<feature type="domain" description="Glycosyl hydrolase family 95 N-terminal" evidence="2">
    <location>
        <begin position="48"/>
        <end position="285"/>
    </location>
</feature>
<sequence>MSDLTRRQLMKYGTVGAGALMLPMQWTAVARAGSTAPAEVRAANDMALWYDKGAGTDWLRALPIGNGRLGAMVYGNVDVERLQLNEDTIWGGGPYDQSNTKGAAALAEIRRLVFEDQWSQAQTLIDQNMLGKPAGQLAYQTVGNIRLTFPSTTGFTEYDRQLDLTTATTSVNYSLNGVRFKREVFASAPDQVIVIRLTADKPGSITFSATFDSSQRTTRTSPDSSTVALDGVSGNFEGITGQVKFLALAKAVAEGGTVTSSGGTLQVAAADSVTLLVSIGSSYVNYKDVSGDYQGIAQRHLDAATSKDYASLRTRHVADYEALFKRTTLELDRTDAADQPTDVRIAQHGAVDDPQFSALLFQFGRYLLISCSRPGTQPANLQGIWNDSLSPQWDSKYTINANLPMNYWPADTTNLSECYEPVFSMIKDLTETGARTAEVQYGAGGWVTHHNTDGWRATSVVDGALWGMWQTGGAWLATMIWDHYLFTGDVEFLRKNYPAMKGAAQFFLDTLVEEPKLGYLVTNPSNSPELPHHANVSVCAGPTMDNQILRDLFNGCAEASEVLGVDASFRAQVLAAKDRLPPMKIGSRGNIQEWLYDWVETERNHRHVSHLYGLHPSHQITKRGTPELYTAARRTLELRGDDGTGWSLAWKINYWARLEEGKRAHDLVRLLVTPARLAPNMFDLHPPFQIDGNFGATSGITEMLLQSHAGELHLLPALPPAWPNGRIKGLRGRGGHTVSVEWSEGQADDYRVRPDRAGVVKLRGDIFEGRFKLLDTTGGGAAQFTRVEPDAIEINATARHTYQAVALQKVTMAVPVEVSPGQEAKVKVTVRAIEVSLPKATVSLQAPQGWTVTPAQAEVGPLAANGKATVEFTVTPAAGAATGTAVLTAVVSGTEGGESWTASAQATVRVWGGGEKTLEELFSNVAVTDDNNTAPGNFDGNNASISAQGLATVGVTPGATVAKNGLNFKWPNVPVGTPDNAIASGQSLKITGTGKTLGFLLTGTYGAVSGPATIVYKDGTRQTFTLSSPDWYGTPRPEGDAAVVAPYQNRPNNQRQNTAATIYYVGVPLQNKEISRVDLPNISARAANNVATMHIFAVTLDATVPPPPAVKLTVTASTRCIGSSAYLAVTAVNDSDVTATITLTTPYGTKTVADVAPGKQAYQSFNTRAAQIGAGKVTVTATATIAGKEVTTSYDAAYTAASC</sequence>
<dbReference type="PROSITE" id="PS51318">
    <property type="entry name" value="TAT"/>
    <property type="match status" value="1"/>
</dbReference>
<name>A0A5J5JY72_9ACTN</name>
<dbReference type="RefSeq" id="WP_150937735.1">
    <property type="nucleotide sequence ID" value="NZ_VYTZ01000012.1"/>
</dbReference>
<feature type="domain" description="Alpha fucosidase A-like C-terminal" evidence="3">
    <location>
        <begin position="706"/>
        <end position="803"/>
    </location>
</feature>
<dbReference type="Gene3D" id="2.60.40.10">
    <property type="entry name" value="Immunoglobulins"/>
    <property type="match status" value="1"/>
</dbReference>
<dbReference type="PANTHER" id="PTHR31084">
    <property type="entry name" value="ALPHA-L-FUCOSIDASE 2"/>
    <property type="match status" value="1"/>
</dbReference>
<protein>
    <submittedName>
        <fullName evidence="5">Glycoside hydrolase family 95 protein</fullName>
    </submittedName>
</protein>
<accession>A0A5J5JY72</accession>
<dbReference type="GO" id="GO:0004560">
    <property type="term" value="F:alpha-L-fucosidase activity"/>
    <property type="evidence" value="ECO:0007669"/>
    <property type="project" value="TreeGrafter"/>
</dbReference>
<keyword evidence="5" id="KW-0378">Hydrolase</keyword>
<dbReference type="Pfam" id="PF21307">
    <property type="entry name" value="Glyco_hydro_95_C"/>
    <property type="match status" value="1"/>
</dbReference>
<dbReference type="PANTHER" id="PTHR31084:SF0">
    <property type="entry name" value="ALPHA-L-FUCOSIDASE 2"/>
    <property type="match status" value="1"/>
</dbReference>
<reference evidence="5 6" key="1">
    <citation type="submission" date="2019-09" db="EMBL/GenBank/DDBJ databases">
        <title>Screening of Novel Bioactive Compounds from Soil-Associated.</title>
        <authorList>
            <person name="Gong X."/>
        </authorList>
    </citation>
    <scope>NUCLEOTIDE SEQUENCE [LARGE SCALE GENOMIC DNA]</scope>
    <source>
        <strain evidence="5 6">Gxj-6</strain>
    </source>
</reference>
<organism evidence="5 6">
    <name type="scientific">Microbispora cellulosiformans</name>
    <dbReference type="NCBI Taxonomy" id="2614688"/>
    <lineage>
        <taxon>Bacteria</taxon>
        <taxon>Bacillati</taxon>
        <taxon>Actinomycetota</taxon>
        <taxon>Actinomycetes</taxon>
        <taxon>Streptosporangiales</taxon>
        <taxon>Streptosporangiaceae</taxon>
        <taxon>Microbispora</taxon>
    </lineage>
</organism>
<evidence type="ECO:0000313" key="5">
    <source>
        <dbReference type="EMBL" id="KAA9375320.1"/>
    </source>
</evidence>
<feature type="domain" description="Alpha-galactosidase NEW3" evidence="1">
    <location>
        <begin position="819"/>
        <end position="892"/>
    </location>
</feature>
<comment type="caution">
    <text evidence="5">The sequence shown here is derived from an EMBL/GenBank/DDBJ whole genome shotgun (WGS) entry which is preliminary data.</text>
</comment>
<evidence type="ECO:0000259" key="4">
    <source>
        <dbReference type="Pfam" id="PF22124"/>
    </source>
</evidence>
<dbReference type="EMBL" id="VYTZ01000012">
    <property type="protein sequence ID" value="KAA9375320.1"/>
    <property type="molecule type" value="Genomic_DNA"/>
</dbReference>
<dbReference type="InterPro" id="IPR049053">
    <property type="entry name" value="AFCA-like_C"/>
</dbReference>
<dbReference type="InterPro" id="IPR006311">
    <property type="entry name" value="TAT_signal"/>
</dbReference>
<keyword evidence="6" id="KW-1185">Reference proteome</keyword>
<dbReference type="Pfam" id="PF14498">
    <property type="entry name" value="Glyco_hyd_65N_2"/>
    <property type="match status" value="1"/>
</dbReference>